<dbReference type="Gene3D" id="3.50.80.20">
    <property type="entry name" value="D-Ala-D-Ala carboxypeptidase C, peptidase S13"/>
    <property type="match status" value="1"/>
</dbReference>
<dbReference type="PRINTS" id="PR00922">
    <property type="entry name" value="DADACBPTASE3"/>
</dbReference>
<feature type="signal peptide" evidence="3">
    <location>
        <begin position="1"/>
        <end position="19"/>
    </location>
</feature>
<evidence type="ECO:0000313" key="5">
    <source>
        <dbReference type="Proteomes" id="UP000197003"/>
    </source>
</evidence>
<evidence type="ECO:0000256" key="3">
    <source>
        <dbReference type="SAM" id="SignalP"/>
    </source>
</evidence>
<keyword evidence="4" id="KW-0121">Carboxypeptidase</keyword>
<feature type="chain" id="PRO_5013300683" evidence="3">
    <location>
        <begin position="20"/>
        <end position="474"/>
    </location>
</feature>
<dbReference type="GO" id="GO:0000270">
    <property type="term" value="P:peptidoglycan metabolic process"/>
    <property type="evidence" value="ECO:0007669"/>
    <property type="project" value="TreeGrafter"/>
</dbReference>
<accession>A0A1Z3N588</accession>
<dbReference type="RefSeq" id="WP_088564264.1">
    <property type="nucleotide sequence ID" value="NZ_CP020946.1"/>
</dbReference>
<dbReference type="OrthoDB" id="5288781at2"/>
<organism evidence="4 5">
    <name type="scientific">Bdellovibrio bacteriovorus</name>
    <dbReference type="NCBI Taxonomy" id="959"/>
    <lineage>
        <taxon>Bacteria</taxon>
        <taxon>Pseudomonadati</taxon>
        <taxon>Bdellovibrionota</taxon>
        <taxon>Bdellovibrionia</taxon>
        <taxon>Bdellovibrionales</taxon>
        <taxon>Pseudobdellovibrionaceae</taxon>
        <taxon>Bdellovibrio</taxon>
    </lineage>
</organism>
<name>A0A1Z3N588_BDEBC</name>
<dbReference type="GO" id="GO:0004185">
    <property type="term" value="F:serine-type carboxypeptidase activity"/>
    <property type="evidence" value="ECO:0007669"/>
    <property type="project" value="InterPro"/>
</dbReference>
<gene>
    <name evidence="4" type="ORF">B9G79_03170</name>
</gene>
<keyword evidence="3" id="KW-0732">Signal</keyword>
<dbReference type="GO" id="GO:0006508">
    <property type="term" value="P:proteolysis"/>
    <property type="evidence" value="ECO:0007669"/>
    <property type="project" value="InterPro"/>
</dbReference>
<reference evidence="4 5" key="1">
    <citation type="submission" date="2017-04" db="EMBL/GenBank/DDBJ databases">
        <title>Whole genome sequence of Bdellovibrio bacteriovorus strain SSB218315.</title>
        <authorList>
            <person name="Oyedara O."/>
            <person name="Rodriguez-Perez M.A."/>
        </authorList>
    </citation>
    <scope>NUCLEOTIDE SEQUENCE [LARGE SCALE GENOMIC DNA]</scope>
    <source>
        <strain evidence="4 5">SSB218315</strain>
    </source>
</reference>
<comment type="similarity">
    <text evidence="1">Belongs to the peptidase S13 family.</text>
</comment>
<proteinExistence type="inferred from homology"/>
<dbReference type="AlphaFoldDB" id="A0A1Z3N588"/>
<dbReference type="NCBIfam" id="TIGR00666">
    <property type="entry name" value="PBP4"/>
    <property type="match status" value="1"/>
</dbReference>
<dbReference type="Proteomes" id="UP000197003">
    <property type="component" value="Chromosome"/>
</dbReference>
<dbReference type="PANTHER" id="PTHR30023">
    <property type="entry name" value="D-ALANYL-D-ALANINE CARBOXYPEPTIDASE"/>
    <property type="match status" value="1"/>
</dbReference>
<protein>
    <submittedName>
        <fullName evidence="4">D-alanyl-D-alanine carboxypeptidase/D-alanyl-D-alanine-endopeptidase</fullName>
    </submittedName>
</protein>
<dbReference type="InterPro" id="IPR000667">
    <property type="entry name" value="Peptidase_S13"/>
</dbReference>
<evidence type="ECO:0000256" key="2">
    <source>
        <dbReference type="ARBA" id="ARBA00022801"/>
    </source>
</evidence>
<evidence type="ECO:0000256" key="1">
    <source>
        <dbReference type="ARBA" id="ARBA00006096"/>
    </source>
</evidence>
<keyword evidence="4" id="KW-0645">Protease</keyword>
<dbReference type="SUPFAM" id="SSF56601">
    <property type="entry name" value="beta-lactamase/transpeptidase-like"/>
    <property type="match status" value="1"/>
</dbReference>
<dbReference type="EMBL" id="CP020946">
    <property type="protein sequence ID" value="ASD62639.1"/>
    <property type="molecule type" value="Genomic_DNA"/>
</dbReference>
<dbReference type="PANTHER" id="PTHR30023:SF0">
    <property type="entry name" value="PENICILLIN-SENSITIVE CARBOXYPEPTIDASE A"/>
    <property type="match status" value="1"/>
</dbReference>
<keyword evidence="2" id="KW-0378">Hydrolase</keyword>
<evidence type="ECO:0000313" key="4">
    <source>
        <dbReference type="EMBL" id="ASD62639.1"/>
    </source>
</evidence>
<dbReference type="Pfam" id="PF02113">
    <property type="entry name" value="Peptidase_S13"/>
    <property type="match status" value="1"/>
</dbReference>
<dbReference type="Gene3D" id="3.40.710.10">
    <property type="entry name" value="DD-peptidase/beta-lactamase superfamily"/>
    <property type="match status" value="1"/>
</dbReference>
<sequence length="474" mass="51871">MKALLISLVVALISFNVHADDKFKDISKEFEALAKKYGVNSKDLGIYATIGEGEELKTVLDVNGNKMMVPASISKIATASAVLASFPPGTKFKTQLLIGGDLKNGTLKGTLYLKGGGDPSFVSENMWYLVNAFTRTKIKRIEGDIVVDDSLFDNVRYDMSRQKERVDRAYDAPVGAMSFNWNSVNIFVRANGAGNGADVTIDPENDYIRLVNKAKTVGGSANNLLADRQEDKKFPGDVIHVGGSIGQGLKEVVVFKNITQPDLWAGYNLKAFLAQRGIQLTGTIRNGVTPEKAELVAESESKPIEQMVADMNKFSNNYVAEMLTKNLGAVKKTKGATLADGVLVINEHMQSLGVPADQYNLESPSGLSRQNKLSSFAMWKVLQHLRNDFRVQPEFLTSLPIAGVDGTLKKRMKNSPAERWVRAKTGFLTGVVSLAGYAGLEDGRVVTFSFVYNGSTDETKIRAFFDNLLIYLVK</sequence>
<dbReference type="InterPro" id="IPR012338">
    <property type="entry name" value="Beta-lactam/transpept-like"/>
</dbReference>